<protein>
    <recommendedName>
        <fullName evidence="3">BBSome-interacting protein 1</fullName>
    </recommendedName>
</protein>
<reference evidence="1 2" key="1">
    <citation type="submission" date="2018-03" db="EMBL/GenBank/DDBJ databases">
        <authorList>
            <person name="Fogelqvist J."/>
        </authorList>
    </citation>
    <scope>NUCLEOTIDE SEQUENCE [LARGE SCALE GENOMIC DNA]</scope>
</reference>
<proteinExistence type="predicted"/>
<sequence length="74" mass="8089">MDNDDVEQTTAAGETERPEVVLPRTGLLFSEKGNLTEVLCKPKIMSIKSITLEKLEKMERDAANAAPGGSTQRQ</sequence>
<gene>
    <name evidence="1" type="ORF">PLBR_LOCUS6117</name>
</gene>
<dbReference type="InterPro" id="IPR028233">
    <property type="entry name" value="BBIP10"/>
</dbReference>
<geneLocation type="mitochondrion" evidence="1"/>
<keyword evidence="1" id="KW-0496">Mitochondrion</keyword>
<dbReference type="EMBL" id="OVEO01000010">
    <property type="protein sequence ID" value="SPQ98902.1"/>
    <property type="molecule type" value="Genomic_DNA"/>
</dbReference>
<name>A0A3P3YFI1_PLABS</name>
<dbReference type="PANTHER" id="PTHR28596:SF1">
    <property type="entry name" value="BBSOME-INTERACTING PROTEIN 1"/>
    <property type="match status" value="1"/>
</dbReference>
<dbReference type="Proteomes" id="UP000290189">
    <property type="component" value="Unassembled WGS sequence"/>
</dbReference>
<dbReference type="GO" id="GO:0097500">
    <property type="term" value="P:receptor localization to non-motile cilium"/>
    <property type="evidence" value="ECO:0007669"/>
    <property type="project" value="TreeGrafter"/>
</dbReference>
<dbReference type="Pfam" id="PF14777">
    <property type="entry name" value="BBIP10"/>
    <property type="match status" value="1"/>
</dbReference>
<dbReference type="AlphaFoldDB" id="A0A3P3YFI1"/>
<dbReference type="GO" id="GO:0034464">
    <property type="term" value="C:BBSome"/>
    <property type="evidence" value="ECO:0007669"/>
    <property type="project" value="InterPro"/>
</dbReference>
<accession>A0A3P3YFI1</accession>
<organism evidence="1 2">
    <name type="scientific">Plasmodiophora brassicae</name>
    <name type="common">Clubroot disease agent</name>
    <dbReference type="NCBI Taxonomy" id="37360"/>
    <lineage>
        <taxon>Eukaryota</taxon>
        <taxon>Sar</taxon>
        <taxon>Rhizaria</taxon>
        <taxon>Endomyxa</taxon>
        <taxon>Phytomyxea</taxon>
        <taxon>Plasmodiophorida</taxon>
        <taxon>Plasmodiophoridae</taxon>
        <taxon>Plasmodiophora</taxon>
    </lineage>
</organism>
<evidence type="ECO:0000313" key="1">
    <source>
        <dbReference type="EMBL" id="SPQ98902.1"/>
    </source>
</evidence>
<dbReference type="PANTHER" id="PTHR28596">
    <property type="entry name" value="BBSOME-INTERACTING PROTEIN 1"/>
    <property type="match status" value="1"/>
</dbReference>
<dbReference type="GO" id="GO:0060271">
    <property type="term" value="P:cilium assembly"/>
    <property type="evidence" value="ECO:0007669"/>
    <property type="project" value="InterPro"/>
</dbReference>
<evidence type="ECO:0000313" key="2">
    <source>
        <dbReference type="Proteomes" id="UP000290189"/>
    </source>
</evidence>
<evidence type="ECO:0008006" key="3">
    <source>
        <dbReference type="Google" id="ProtNLM"/>
    </source>
</evidence>